<accession>F0YSN7</accession>
<dbReference type="Gene3D" id="1.10.472.170">
    <property type="match status" value="1"/>
</dbReference>
<dbReference type="Proteomes" id="UP000002729">
    <property type="component" value="Unassembled WGS sequence"/>
</dbReference>
<evidence type="ECO:0000256" key="1">
    <source>
        <dbReference type="SAM" id="MobiDB-lite"/>
    </source>
</evidence>
<evidence type="ECO:0000313" key="2">
    <source>
        <dbReference type="EMBL" id="EGB01872.1"/>
    </source>
</evidence>
<protein>
    <submittedName>
        <fullName evidence="2">Uncharacterized protein</fullName>
    </submittedName>
</protein>
<name>F0YSN7_AURAN</name>
<proteinExistence type="predicted"/>
<keyword evidence="3" id="KW-1185">Reference proteome</keyword>
<feature type="non-terminal residue" evidence="2">
    <location>
        <position position="185"/>
    </location>
</feature>
<dbReference type="GeneID" id="20227488"/>
<evidence type="ECO:0000313" key="3">
    <source>
        <dbReference type="Proteomes" id="UP000002729"/>
    </source>
</evidence>
<gene>
    <name evidence="2" type="ORF">AURANDRAFT_69413</name>
</gene>
<feature type="region of interest" description="Disordered" evidence="1">
    <location>
        <begin position="1"/>
        <end position="35"/>
    </location>
</feature>
<sequence length="185" mass="19822">MPPGGFANVEDEPPPSRKRGRSPEPAAPRAHLPRVLPAGTRAAILAAVAPGREAHEVDDYRRQVLAAGQTAEFVIPSQVTPKYVCNVCGNRDQRKFLHEPRAGDVVCLGADETGCGNVVEEHKMHEGAQYRKFEGEDDKSHHGPAPNRLYSAAHNMRTSMVPTGGAGGAAASRLRQAYDAVELGL</sequence>
<dbReference type="OrthoDB" id="191686at2759"/>
<dbReference type="RefSeq" id="XP_009043429.1">
    <property type="nucleotide sequence ID" value="XM_009045181.1"/>
</dbReference>
<dbReference type="eggNOG" id="ENOG502RRAZ">
    <property type="taxonomic scope" value="Eukaryota"/>
</dbReference>
<dbReference type="SUPFAM" id="SSF57783">
    <property type="entry name" value="Zinc beta-ribbon"/>
    <property type="match status" value="1"/>
</dbReference>
<reference evidence="2 3" key="1">
    <citation type="journal article" date="2011" name="Proc. Natl. Acad. Sci. U.S.A.">
        <title>Niche of harmful alga Aureococcus anophagefferens revealed through ecogenomics.</title>
        <authorList>
            <person name="Gobler C.J."/>
            <person name="Berry D.L."/>
            <person name="Dyhrman S.T."/>
            <person name="Wilhelm S.W."/>
            <person name="Salamov A."/>
            <person name="Lobanov A.V."/>
            <person name="Zhang Y."/>
            <person name="Collier J.L."/>
            <person name="Wurch L.L."/>
            <person name="Kustka A.B."/>
            <person name="Dill B.D."/>
            <person name="Shah M."/>
            <person name="VerBerkmoes N.C."/>
            <person name="Kuo A."/>
            <person name="Terry A."/>
            <person name="Pangilinan J."/>
            <person name="Lindquist E.A."/>
            <person name="Lucas S."/>
            <person name="Paulsen I.T."/>
            <person name="Hattenrath-Lehmann T.K."/>
            <person name="Talmage S.C."/>
            <person name="Walker E.A."/>
            <person name="Koch F."/>
            <person name="Burson A.M."/>
            <person name="Marcoval M.A."/>
            <person name="Tang Y.Z."/>
            <person name="Lecleir G.R."/>
            <person name="Coyne K.J."/>
            <person name="Berg G.M."/>
            <person name="Bertrand E.M."/>
            <person name="Saito M.A."/>
            <person name="Gladyshev V.N."/>
            <person name="Grigoriev I.V."/>
        </authorList>
    </citation>
    <scope>NUCLEOTIDE SEQUENCE [LARGE SCALE GENOMIC DNA]</scope>
    <source>
        <strain evidence="3">CCMP 1984</strain>
    </source>
</reference>
<dbReference type="KEGG" id="aaf:AURANDRAFT_69413"/>
<dbReference type="InParanoid" id="F0YSN7"/>
<dbReference type="AlphaFoldDB" id="F0YSN7"/>
<dbReference type="EMBL" id="GL834071">
    <property type="protein sequence ID" value="EGB01872.1"/>
    <property type="molecule type" value="Genomic_DNA"/>
</dbReference>
<organism evidence="3">
    <name type="scientific">Aureococcus anophagefferens</name>
    <name type="common">Harmful bloom alga</name>
    <dbReference type="NCBI Taxonomy" id="44056"/>
    <lineage>
        <taxon>Eukaryota</taxon>
        <taxon>Sar</taxon>
        <taxon>Stramenopiles</taxon>
        <taxon>Ochrophyta</taxon>
        <taxon>Pelagophyceae</taxon>
        <taxon>Pelagomonadales</taxon>
        <taxon>Pelagomonadaceae</taxon>
        <taxon>Aureococcus</taxon>
    </lineage>
</organism>